<comment type="caution">
    <text evidence="5">The sequence shown here is derived from an EMBL/GenBank/DDBJ whole genome shotgun (WGS) entry which is preliminary data.</text>
</comment>
<dbReference type="OrthoDB" id="9815799at2"/>
<dbReference type="PROSITE" id="PS01124">
    <property type="entry name" value="HTH_ARAC_FAMILY_2"/>
    <property type="match status" value="1"/>
</dbReference>
<keyword evidence="1" id="KW-0805">Transcription regulation</keyword>
<dbReference type="InterPro" id="IPR018060">
    <property type="entry name" value="HTH_AraC"/>
</dbReference>
<dbReference type="PANTHER" id="PTHR46796">
    <property type="entry name" value="HTH-TYPE TRANSCRIPTIONAL ACTIVATOR RHAS-RELATED"/>
    <property type="match status" value="1"/>
</dbReference>
<keyword evidence="3" id="KW-0804">Transcription</keyword>
<dbReference type="Proteomes" id="UP000256661">
    <property type="component" value="Unassembled WGS sequence"/>
</dbReference>
<evidence type="ECO:0000313" key="6">
    <source>
        <dbReference type="Proteomes" id="UP000256661"/>
    </source>
</evidence>
<dbReference type="Pfam" id="PF12833">
    <property type="entry name" value="HTH_18"/>
    <property type="match status" value="1"/>
</dbReference>
<keyword evidence="6" id="KW-1185">Reference proteome</keyword>
<evidence type="ECO:0000256" key="1">
    <source>
        <dbReference type="ARBA" id="ARBA00023015"/>
    </source>
</evidence>
<dbReference type="AlphaFoldDB" id="A0A3D9SUX8"/>
<evidence type="ECO:0000256" key="3">
    <source>
        <dbReference type="ARBA" id="ARBA00023163"/>
    </source>
</evidence>
<evidence type="ECO:0000313" key="5">
    <source>
        <dbReference type="EMBL" id="REE99769.1"/>
    </source>
</evidence>
<dbReference type="GO" id="GO:0043565">
    <property type="term" value="F:sequence-specific DNA binding"/>
    <property type="evidence" value="ECO:0007669"/>
    <property type="project" value="InterPro"/>
</dbReference>
<dbReference type="EMBL" id="QTTT01000001">
    <property type="protein sequence ID" value="REE99769.1"/>
    <property type="molecule type" value="Genomic_DNA"/>
</dbReference>
<dbReference type="InterPro" id="IPR046532">
    <property type="entry name" value="DUF6597"/>
</dbReference>
<evidence type="ECO:0000259" key="4">
    <source>
        <dbReference type="PROSITE" id="PS01124"/>
    </source>
</evidence>
<name>A0A3D9SUX8_9ACTN</name>
<dbReference type="SMART" id="SM00342">
    <property type="entry name" value="HTH_ARAC"/>
    <property type="match status" value="1"/>
</dbReference>
<gene>
    <name evidence="5" type="ORF">DFJ69_5285</name>
</gene>
<dbReference type="InterPro" id="IPR050204">
    <property type="entry name" value="AraC_XylS_family_regulators"/>
</dbReference>
<proteinExistence type="predicted"/>
<protein>
    <submittedName>
        <fullName evidence="5">Helix-turn-helix protein</fullName>
    </submittedName>
</protein>
<feature type="domain" description="HTH araC/xylS-type" evidence="4">
    <location>
        <begin position="146"/>
        <end position="242"/>
    </location>
</feature>
<reference evidence="5 6" key="1">
    <citation type="submission" date="2018-08" db="EMBL/GenBank/DDBJ databases">
        <title>Sequencing the genomes of 1000 actinobacteria strains.</title>
        <authorList>
            <person name="Klenk H.-P."/>
        </authorList>
    </citation>
    <scope>NUCLEOTIDE SEQUENCE [LARGE SCALE GENOMIC DNA]</scope>
    <source>
        <strain evidence="5 6">DSM 43927</strain>
    </source>
</reference>
<dbReference type="GO" id="GO:0003700">
    <property type="term" value="F:DNA-binding transcription factor activity"/>
    <property type="evidence" value="ECO:0007669"/>
    <property type="project" value="InterPro"/>
</dbReference>
<organism evidence="5 6">
    <name type="scientific">Thermomonospora umbrina</name>
    <dbReference type="NCBI Taxonomy" id="111806"/>
    <lineage>
        <taxon>Bacteria</taxon>
        <taxon>Bacillati</taxon>
        <taxon>Actinomycetota</taxon>
        <taxon>Actinomycetes</taxon>
        <taxon>Streptosporangiales</taxon>
        <taxon>Thermomonosporaceae</taxon>
        <taxon>Thermomonospora</taxon>
    </lineage>
</organism>
<keyword evidence="2" id="KW-0238">DNA-binding</keyword>
<accession>A0A3D9SUX8</accession>
<dbReference type="Pfam" id="PF20240">
    <property type="entry name" value="DUF6597"/>
    <property type="match status" value="1"/>
</dbReference>
<dbReference type="Gene3D" id="1.10.10.60">
    <property type="entry name" value="Homeodomain-like"/>
    <property type="match status" value="1"/>
</dbReference>
<dbReference type="PANTHER" id="PTHR46796:SF15">
    <property type="entry name" value="BLL1074 PROTEIN"/>
    <property type="match status" value="1"/>
</dbReference>
<evidence type="ECO:0000256" key="2">
    <source>
        <dbReference type="ARBA" id="ARBA00023125"/>
    </source>
</evidence>
<sequence>MHGDVPRSAYRERPAPQGLGLACVWTHERSGGDAAFTQRVVPDGCVDVIWSDWDGRLQVAGPDTRPRTATVPPGGRMAGVRFRPGMASPALGVPADAVRDGRPALAELWGDEAEALAERLAGAQSPPAVLTGAVVERVRSSDLAADPVAPLVAAGVAEGSVRDLADRLGLGDRQLRRRSLAAFGYGPKTLQRILRFQRALALVRAGGAPADAAYASGFADQSHLAHEVKALAGVPLSELLPRKG</sequence>